<evidence type="ECO:0000256" key="1">
    <source>
        <dbReference type="SAM" id="MobiDB-lite"/>
    </source>
</evidence>
<gene>
    <name evidence="2" type="ORF">EVAR_93824_1</name>
</gene>
<feature type="compositionally biased region" description="Polar residues" evidence="1">
    <location>
        <begin position="292"/>
        <end position="309"/>
    </location>
</feature>
<comment type="caution">
    <text evidence="2">The sequence shown here is derived from an EMBL/GenBank/DDBJ whole genome shotgun (WGS) entry which is preliminary data.</text>
</comment>
<sequence length="315" mass="35386">MDLSGRYGKVSTTVSCLCSSDNSRGGAIPLRQGHAGRCVRVVLHSRQALSLRPLPRRDRDHRGPPHSVLLVFKTRAPRSRPVAASYALSDDLSDSNELDFTTVQRKKHPPPRSAHPSDKYVVPPPAGISLIIFRRKRKPKTRPPRPRTPLQRFCPPRLRPQNRPSRLTTPQRAGGGYLSLTWPRNGGVKSELSLGGVLKEIPVEEVKEDLHSQNFPVQSVRRTLNQFREPLDLVLVSGIAEANNKAMKTEKDHTSYHLGCMRSPKRAPNTRPHRPRRAERPRARSQIRLATPEQQRVSAASSPRQSQISHPPRMS</sequence>
<feature type="compositionally biased region" description="Basic residues" evidence="1">
    <location>
        <begin position="135"/>
        <end position="145"/>
    </location>
</feature>
<dbReference type="Proteomes" id="UP000299102">
    <property type="component" value="Unassembled WGS sequence"/>
</dbReference>
<reference evidence="2 3" key="1">
    <citation type="journal article" date="2019" name="Commun. Biol.">
        <title>The bagworm genome reveals a unique fibroin gene that provides high tensile strength.</title>
        <authorList>
            <person name="Kono N."/>
            <person name="Nakamura H."/>
            <person name="Ohtoshi R."/>
            <person name="Tomita M."/>
            <person name="Numata K."/>
            <person name="Arakawa K."/>
        </authorList>
    </citation>
    <scope>NUCLEOTIDE SEQUENCE [LARGE SCALE GENOMIC DNA]</scope>
</reference>
<feature type="compositionally biased region" description="Polar residues" evidence="1">
    <location>
        <begin position="162"/>
        <end position="171"/>
    </location>
</feature>
<feature type="region of interest" description="Disordered" evidence="1">
    <location>
        <begin position="246"/>
        <end position="315"/>
    </location>
</feature>
<evidence type="ECO:0008006" key="4">
    <source>
        <dbReference type="Google" id="ProtNLM"/>
    </source>
</evidence>
<evidence type="ECO:0000313" key="3">
    <source>
        <dbReference type="Proteomes" id="UP000299102"/>
    </source>
</evidence>
<organism evidence="2 3">
    <name type="scientific">Eumeta variegata</name>
    <name type="common">Bagworm moth</name>
    <name type="synonym">Eumeta japonica</name>
    <dbReference type="NCBI Taxonomy" id="151549"/>
    <lineage>
        <taxon>Eukaryota</taxon>
        <taxon>Metazoa</taxon>
        <taxon>Ecdysozoa</taxon>
        <taxon>Arthropoda</taxon>
        <taxon>Hexapoda</taxon>
        <taxon>Insecta</taxon>
        <taxon>Pterygota</taxon>
        <taxon>Neoptera</taxon>
        <taxon>Endopterygota</taxon>
        <taxon>Lepidoptera</taxon>
        <taxon>Glossata</taxon>
        <taxon>Ditrysia</taxon>
        <taxon>Tineoidea</taxon>
        <taxon>Psychidae</taxon>
        <taxon>Oiketicinae</taxon>
        <taxon>Eumeta</taxon>
    </lineage>
</organism>
<feature type="region of interest" description="Disordered" evidence="1">
    <location>
        <begin position="102"/>
        <end position="121"/>
    </location>
</feature>
<protein>
    <recommendedName>
        <fullName evidence="4">Pre-C2HC domain-containing protein</fullName>
    </recommendedName>
</protein>
<proteinExistence type="predicted"/>
<feature type="compositionally biased region" description="Basic residues" evidence="1">
    <location>
        <begin position="271"/>
        <end position="285"/>
    </location>
</feature>
<keyword evidence="3" id="KW-1185">Reference proteome</keyword>
<accession>A0A4C1TWM2</accession>
<name>A0A4C1TWM2_EUMVA</name>
<dbReference type="EMBL" id="BGZK01000097">
    <property type="protein sequence ID" value="GBP18422.1"/>
    <property type="molecule type" value="Genomic_DNA"/>
</dbReference>
<dbReference type="OrthoDB" id="10022108at2759"/>
<feature type="region of interest" description="Disordered" evidence="1">
    <location>
        <begin position="135"/>
        <end position="178"/>
    </location>
</feature>
<evidence type="ECO:0000313" key="2">
    <source>
        <dbReference type="EMBL" id="GBP18422.1"/>
    </source>
</evidence>
<dbReference type="AlphaFoldDB" id="A0A4C1TWM2"/>